<protein>
    <submittedName>
        <fullName evidence="5">YifB family Mg chelatase-like AAA ATPase</fullName>
    </submittedName>
</protein>
<dbReference type="InterPro" id="IPR027417">
    <property type="entry name" value="P-loop_NTPase"/>
</dbReference>
<dbReference type="InterPro" id="IPR001208">
    <property type="entry name" value="MCM_dom"/>
</dbReference>
<feature type="domain" description="Mg chelatase-related protein C-terminal" evidence="4">
    <location>
        <begin position="405"/>
        <end position="500"/>
    </location>
</feature>
<name>A0A5D8QG39_9THEO</name>
<dbReference type="GO" id="GO:0005524">
    <property type="term" value="F:ATP binding"/>
    <property type="evidence" value="ECO:0007669"/>
    <property type="project" value="UniProtKB-KW"/>
</dbReference>
<keyword evidence="1" id="KW-0547">Nucleotide-binding</keyword>
<dbReference type="Pfam" id="PF01078">
    <property type="entry name" value="Mg_chelatase"/>
    <property type="match status" value="1"/>
</dbReference>
<evidence type="ECO:0000313" key="5">
    <source>
        <dbReference type="EMBL" id="TZE83367.1"/>
    </source>
</evidence>
<dbReference type="PANTHER" id="PTHR32039:SF7">
    <property type="entry name" value="COMPETENCE PROTEIN COMM"/>
    <property type="match status" value="1"/>
</dbReference>
<evidence type="ECO:0000313" key="6">
    <source>
        <dbReference type="Proteomes" id="UP000322976"/>
    </source>
</evidence>
<evidence type="ECO:0000259" key="3">
    <source>
        <dbReference type="Pfam" id="PF01078"/>
    </source>
</evidence>
<dbReference type="Gene3D" id="3.40.50.300">
    <property type="entry name" value="P-loop containing nucleotide triphosphate hydrolases"/>
    <property type="match status" value="1"/>
</dbReference>
<gene>
    <name evidence="5" type="ORF">FWJ32_00330</name>
</gene>
<feature type="domain" description="Magnesium chelatase ChlI-like catalytic" evidence="3">
    <location>
        <begin position="191"/>
        <end position="396"/>
    </location>
</feature>
<dbReference type="PRINTS" id="PR01657">
    <property type="entry name" value="MCMFAMILY"/>
</dbReference>
<dbReference type="InterPro" id="IPR045006">
    <property type="entry name" value="CHLI-like"/>
</dbReference>
<dbReference type="InterPro" id="IPR004482">
    <property type="entry name" value="Mg_chelat-rel"/>
</dbReference>
<dbReference type="EMBL" id="VTPS01000001">
    <property type="protein sequence ID" value="TZE83367.1"/>
    <property type="molecule type" value="Genomic_DNA"/>
</dbReference>
<comment type="caution">
    <text evidence="5">The sequence shown here is derived from an EMBL/GenBank/DDBJ whole genome shotgun (WGS) entry which is preliminary data.</text>
</comment>
<reference evidence="5 6" key="1">
    <citation type="submission" date="2019-08" db="EMBL/GenBank/DDBJ databases">
        <title>Calorimonas adulescens gen. nov., sp. nov., an anaerobic thermophilic bacterium from Sakhalin hot spring.</title>
        <authorList>
            <person name="Khomyakova M.A."/>
            <person name="Merkel A.Y."/>
            <person name="Novikov A."/>
            <person name="Bonch-Osmolovskaya E.A."/>
            <person name="Slobodkin A.I."/>
        </authorList>
    </citation>
    <scope>NUCLEOTIDE SEQUENCE [LARGE SCALE GENOMIC DNA]</scope>
    <source>
        <strain evidence="5 6">A05MB</strain>
    </source>
</reference>
<dbReference type="SUPFAM" id="SSF52540">
    <property type="entry name" value="P-loop containing nucleoside triphosphate hydrolases"/>
    <property type="match status" value="1"/>
</dbReference>
<organism evidence="5 6">
    <name type="scientific">Calorimonas adulescens</name>
    <dbReference type="NCBI Taxonomy" id="2606906"/>
    <lineage>
        <taxon>Bacteria</taxon>
        <taxon>Bacillati</taxon>
        <taxon>Bacillota</taxon>
        <taxon>Clostridia</taxon>
        <taxon>Thermoanaerobacterales</taxon>
        <taxon>Thermoanaerobacteraceae</taxon>
        <taxon>Calorimonas</taxon>
    </lineage>
</organism>
<dbReference type="InterPro" id="IPR014721">
    <property type="entry name" value="Ribsml_uS5_D2-typ_fold_subgr"/>
</dbReference>
<dbReference type="Pfam" id="PF13335">
    <property type="entry name" value="Mg_chelatase_C"/>
    <property type="match status" value="1"/>
</dbReference>
<dbReference type="Gene3D" id="3.30.230.10">
    <property type="match status" value="1"/>
</dbReference>
<dbReference type="InterPro" id="IPR025158">
    <property type="entry name" value="Mg_chelat-rel_C"/>
</dbReference>
<proteinExistence type="predicted"/>
<dbReference type="AlphaFoldDB" id="A0A5D8QG39"/>
<dbReference type="InterPro" id="IPR020568">
    <property type="entry name" value="Ribosomal_Su5_D2-typ_SF"/>
</dbReference>
<dbReference type="GO" id="GO:0003677">
    <property type="term" value="F:DNA binding"/>
    <property type="evidence" value="ECO:0007669"/>
    <property type="project" value="InterPro"/>
</dbReference>
<evidence type="ECO:0000256" key="1">
    <source>
        <dbReference type="ARBA" id="ARBA00022741"/>
    </source>
</evidence>
<dbReference type="InterPro" id="IPR000523">
    <property type="entry name" value="Mg_chelatse_chII-like_cat_dom"/>
</dbReference>
<keyword evidence="2" id="KW-0067">ATP-binding</keyword>
<keyword evidence="6" id="KW-1185">Reference proteome</keyword>
<dbReference type="RefSeq" id="WP_149543985.1">
    <property type="nucleotide sequence ID" value="NZ_VTPS01000001.1"/>
</dbReference>
<dbReference type="PANTHER" id="PTHR32039">
    <property type="entry name" value="MAGNESIUM-CHELATASE SUBUNIT CHLI"/>
    <property type="match status" value="1"/>
</dbReference>
<sequence>MLSKVKSFALLGVNGYMVSVETDISNGLPGTDIVGLADTAVKEARERVKSAVKNSGFEFPASKIVINLAPANTRKDGASLDLPIAIGILTAMGRITQDRVDEYIFIGELSLDGTLRWVPGILPMVLEAYELGYRDFIIPYENAPEAAVVTGINVWPFKNLREIYEFLSGKLICERYLNNKSKDSDTYYDVDFNEVRGQELAKRGLEIAAAGSHNLMMIGSPGTGKTMLARRLPTILPDLTFEESIEVTRIYSAAGLLKGQSLVKARPFRAPHHTVSATSLIGGGSYPKPGEVSLAHHGVLFLDEMPEFKRDALEALRQPMEDGIVTISRVNATISYPANFLLLGSANPTPCGYYPGDPYHMCRCTPLEIKRYQNKISGPIRDRIDIYVDVDSVEFDNLSSNGQVESSREIKTRVDKARAVQLERYKGLNIFNNSQLKTSMLSIYCKLDNNCKKLMKDAYESFHLSARSYNRILKVARTIADLDGSDDIKDIHILEALGFREARPVSIY</sequence>
<accession>A0A5D8QG39</accession>
<evidence type="ECO:0000259" key="4">
    <source>
        <dbReference type="Pfam" id="PF13335"/>
    </source>
</evidence>
<dbReference type="Proteomes" id="UP000322976">
    <property type="component" value="Unassembled WGS sequence"/>
</dbReference>
<dbReference type="SUPFAM" id="SSF54211">
    <property type="entry name" value="Ribosomal protein S5 domain 2-like"/>
    <property type="match status" value="1"/>
</dbReference>
<evidence type="ECO:0000256" key="2">
    <source>
        <dbReference type="ARBA" id="ARBA00022840"/>
    </source>
</evidence>
<dbReference type="Pfam" id="PF13541">
    <property type="entry name" value="ChlI"/>
    <property type="match status" value="1"/>
</dbReference>
<dbReference type="NCBIfam" id="TIGR00368">
    <property type="entry name" value="YifB family Mg chelatase-like AAA ATPase"/>
    <property type="match status" value="1"/>
</dbReference>